<dbReference type="InterPro" id="IPR011483">
    <property type="entry name" value="Sde182_NH-like"/>
</dbReference>
<organism evidence="3 4">
    <name type="scientific">Xylanibacter caecicola</name>
    <dbReference type="NCBI Taxonomy" id="2736294"/>
    <lineage>
        <taxon>Bacteria</taxon>
        <taxon>Pseudomonadati</taxon>
        <taxon>Bacteroidota</taxon>
        <taxon>Bacteroidia</taxon>
        <taxon>Bacteroidales</taxon>
        <taxon>Prevotellaceae</taxon>
        <taxon>Xylanibacter</taxon>
    </lineage>
</organism>
<dbReference type="InterPro" id="IPR036452">
    <property type="entry name" value="Ribo_hydro-like"/>
</dbReference>
<dbReference type="EMBL" id="JABKKJ010000021">
    <property type="protein sequence ID" value="NPE25908.1"/>
    <property type="molecule type" value="Genomic_DNA"/>
</dbReference>
<evidence type="ECO:0000256" key="1">
    <source>
        <dbReference type="SAM" id="SignalP"/>
    </source>
</evidence>
<keyword evidence="4" id="KW-1185">Reference proteome</keyword>
<feature type="chain" id="PRO_5046836399" evidence="1">
    <location>
        <begin position="22"/>
        <end position="438"/>
    </location>
</feature>
<reference evidence="3 4" key="1">
    <citation type="submission" date="2020-05" db="EMBL/GenBank/DDBJ databases">
        <title>Distinct polysaccharide utilization as determinants for interspecies competition between intestinal Prevotella spp.</title>
        <authorList>
            <person name="Galvez E.J.C."/>
            <person name="Iljazovic A."/>
            <person name="Strowig T."/>
        </authorList>
    </citation>
    <scope>NUCLEOTIDE SEQUENCE [LARGE SCALE GENOMIC DNA]</scope>
    <source>
        <strain evidence="3 4">PCHR</strain>
    </source>
</reference>
<protein>
    <submittedName>
        <fullName evidence="3">DUF1593 domain-containing protein</fullName>
    </submittedName>
</protein>
<evidence type="ECO:0000313" key="3">
    <source>
        <dbReference type="EMBL" id="NPE25908.1"/>
    </source>
</evidence>
<feature type="domain" description="Cellulose-binding Sde182 nucleoside hydrolase-like" evidence="2">
    <location>
        <begin position="30"/>
        <end position="279"/>
    </location>
</feature>
<keyword evidence="1" id="KW-0732">Signal</keyword>
<gene>
    <name evidence="3" type="ORF">HPS54_10330</name>
</gene>
<proteinExistence type="predicted"/>
<accession>A0ABX2B635</accession>
<dbReference type="RefSeq" id="WP_172345371.1">
    <property type="nucleotide sequence ID" value="NZ_CASYYZ010000013.1"/>
</dbReference>
<feature type="signal peptide" evidence="1">
    <location>
        <begin position="1"/>
        <end position="21"/>
    </location>
</feature>
<dbReference type="SUPFAM" id="SSF53590">
    <property type="entry name" value="Nucleoside hydrolase"/>
    <property type="match status" value="1"/>
</dbReference>
<sequence length="438" mass="50079">MSIIKKYLPFFTLLLSLPLSAQQPVAEKPRILISTDIGGTDPDDNQSMMHYLLYCNEFDCEGLVSSPSFGDGNKSEILRMIDLYEQDLPKLKEHNKEAKTPNAFYPSPEYLRSITKQGRHGAAPLAGYSTATEGSEWIVRCANRASDRPLYILVWGCLDDVAQALHDAPEIANNIRIYWIGGPNKKWGINAYVYIIENFPDIWMIENNSTYRSFIAKYKQKDRWNGGFYDYYVKGCGFLGADFYNYLHGMPKLGDTPSLLYMMDSDPANPEKDSWGGSFERYNYTPRHVFHHTTTAKDTAQIYSIIEWHIKGSVCKKLSIGDECITLNIANQNWRGYYLGNGNYVVKYSTYKTGTQPYSITSEIKGFPIQNGYITIDNAFPGKHLDTNYTVGKQWWSDRTGPTLFHDGHQGAATIFKFRKDIIEDWGKRCSWLKNINK</sequence>
<evidence type="ECO:0000313" key="4">
    <source>
        <dbReference type="Proteomes" id="UP000820977"/>
    </source>
</evidence>
<dbReference type="Gene3D" id="3.90.245.10">
    <property type="entry name" value="Ribonucleoside hydrolase-like"/>
    <property type="match status" value="1"/>
</dbReference>
<evidence type="ECO:0000259" key="2">
    <source>
        <dbReference type="Pfam" id="PF07632"/>
    </source>
</evidence>
<dbReference type="Pfam" id="PF07632">
    <property type="entry name" value="Sde182_NH-like"/>
    <property type="match status" value="1"/>
</dbReference>
<dbReference type="Proteomes" id="UP000820977">
    <property type="component" value="Unassembled WGS sequence"/>
</dbReference>
<comment type="caution">
    <text evidence="3">The sequence shown here is derived from an EMBL/GenBank/DDBJ whole genome shotgun (WGS) entry which is preliminary data.</text>
</comment>
<name>A0ABX2B635_9BACT</name>